<dbReference type="AlphaFoldDB" id="A0A0P7B9H7"/>
<keyword evidence="2" id="KW-0274">FAD</keyword>
<keyword evidence="5" id="KW-0503">Monooxygenase</keyword>
<keyword evidence="6" id="KW-1185">Reference proteome</keyword>
<keyword evidence="1" id="KW-0285">Flavoprotein</keyword>
<keyword evidence="3" id="KW-0521">NADP</keyword>
<accession>A0A0P7B9H7</accession>
<gene>
    <name evidence="5" type="ORF">AK830_g4212</name>
</gene>
<dbReference type="PANTHER" id="PTHR43098">
    <property type="entry name" value="L-ORNITHINE N(5)-MONOOXYGENASE-RELATED"/>
    <property type="match status" value="1"/>
</dbReference>
<dbReference type="Gene3D" id="3.50.50.60">
    <property type="entry name" value="FAD/NAD(P)-binding domain"/>
    <property type="match status" value="2"/>
</dbReference>
<comment type="caution">
    <text evidence="5">The sequence shown here is derived from an EMBL/GenBank/DDBJ whole genome shotgun (WGS) entry which is preliminary data.</text>
</comment>
<organism evidence="5 6">
    <name type="scientific">Neonectria ditissima</name>
    <dbReference type="NCBI Taxonomy" id="78410"/>
    <lineage>
        <taxon>Eukaryota</taxon>
        <taxon>Fungi</taxon>
        <taxon>Dikarya</taxon>
        <taxon>Ascomycota</taxon>
        <taxon>Pezizomycotina</taxon>
        <taxon>Sordariomycetes</taxon>
        <taxon>Hypocreomycetidae</taxon>
        <taxon>Hypocreales</taxon>
        <taxon>Nectriaceae</taxon>
        <taxon>Neonectria</taxon>
    </lineage>
</organism>
<sequence>MGSTEGLNGQIGEGNSYGADNGNSFRAANANLDYDVLIIGAGLSGIFSLYRMRQLNLRVKVLEAGSAEGGTWFWNRYPGARFDSESYSYIFSFSQEVLDEWTWTEHFAPQTETLKYAQYLTDKFDLRKDMQFNTHIRSAHWQQNSNSWLLTDKGGKTFTCRYLVTAIGILNEPTLPSIPGVRDFKGKAWHTARWPSDAPSLEGKRVGIIGTGATAIQTIQAIADQVGHLTVFQRTANWSAPLRNTKITPEEMTKIRKDYPEIFRQCLESYSCFVHSSDSSSVFSMSEEKRLAHWEDLYAQPGFAKVLSVQSDIFTDKKANELYSAFYADKIRSRVKDPVVAEKLIPKNHGFGTRRVPLESGYYEVFNQSNVELVDVSDNIIERITGDGVKTRDRTYDLDILIYATGFDAVTGSFNAIEFKGVDDTNLNDVWKDGIRTFLGLTIKSFPNMFTILGAHQMFGNIPRSIEYAVDWVADYIQYAQEHNVLFVEATEEGVNEWTEHVHECGKGLLANEVDSWMTGVNKNLAHKQKRSMTRYNGPAPGYRKRCDEVKQRAYSDFVMRKG</sequence>
<dbReference type="Proteomes" id="UP000050424">
    <property type="component" value="Unassembled WGS sequence"/>
</dbReference>
<keyword evidence="4" id="KW-0560">Oxidoreductase</keyword>
<evidence type="ECO:0000313" key="6">
    <source>
        <dbReference type="Proteomes" id="UP000050424"/>
    </source>
</evidence>
<dbReference type="SUPFAM" id="SSF51905">
    <property type="entry name" value="FAD/NAD(P)-binding domain"/>
    <property type="match status" value="3"/>
</dbReference>
<proteinExistence type="predicted"/>
<dbReference type="InterPro" id="IPR036188">
    <property type="entry name" value="FAD/NAD-bd_sf"/>
</dbReference>
<evidence type="ECO:0000256" key="1">
    <source>
        <dbReference type="ARBA" id="ARBA00022630"/>
    </source>
</evidence>
<dbReference type="GO" id="GO:0004497">
    <property type="term" value="F:monooxygenase activity"/>
    <property type="evidence" value="ECO:0007669"/>
    <property type="project" value="UniProtKB-KW"/>
</dbReference>
<dbReference type="PANTHER" id="PTHR43098:SF5">
    <property type="entry name" value="DUAL-FUNCTIONAL MONOOXYGENASE_METHYLTRANSFERASE PSOF"/>
    <property type="match status" value="1"/>
</dbReference>
<dbReference type="STRING" id="78410.A0A0P7B9H7"/>
<dbReference type="EMBL" id="LKCW01000050">
    <property type="protein sequence ID" value="KPM42365.1"/>
    <property type="molecule type" value="Genomic_DNA"/>
</dbReference>
<evidence type="ECO:0000256" key="4">
    <source>
        <dbReference type="ARBA" id="ARBA00023002"/>
    </source>
</evidence>
<dbReference type="OrthoDB" id="66881at2759"/>
<evidence type="ECO:0000256" key="3">
    <source>
        <dbReference type="ARBA" id="ARBA00022857"/>
    </source>
</evidence>
<name>A0A0P7B9H7_9HYPO</name>
<evidence type="ECO:0000256" key="2">
    <source>
        <dbReference type="ARBA" id="ARBA00022827"/>
    </source>
</evidence>
<dbReference type="InterPro" id="IPR050775">
    <property type="entry name" value="FAD-binding_Monooxygenases"/>
</dbReference>
<protein>
    <submittedName>
        <fullName evidence="5">2-oxo-Delta(3)-4,5, 5-trimethylcyclopentenylacetyl-CoA monooxygenase</fullName>
    </submittedName>
</protein>
<evidence type="ECO:0000313" key="5">
    <source>
        <dbReference type="EMBL" id="KPM42365.1"/>
    </source>
</evidence>
<dbReference type="Pfam" id="PF13738">
    <property type="entry name" value="Pyr_redox_3"/>
    <property type="match status" value="1"/>
</dbReference>
<reference evidence="5 6" key="1">
    <citation type="submission" date="2015-09" db="EMBL/GenBank/DDBJ databases">
        <title>Draft genome of a European isolate of the apple canker pathogen Neonectria ditissima.</title>
        <authorList>
            <person name="Gomez-Cortecero A."/>
            <person name="Harrison R.J."/>
            <person name="Armitage A.D."/>
        </authorList>
    </citation>
    <scope>NUCLEOTIDE SEQUENCE [LARGE SCALE GENOMIC DNA]</scope>
    <source>
        <strain evidence="5 6">R09/05</strain>
    </source>
</reference>